<evidence type="ECO:0000259" key="1">
    <source>
        <dbReference type="SMART" id="SM00579"/>
    </source>
</evidence>
<dbReference type="Proteomes" id="UP001345219">
    <property type="component" value="Chromosome 11"/>
</dbReference>
<dbReference type="Pfam" id="PF08387">
    <property type="entry name" value="FBD"/>
    <property type="match status" value="1"/>
</dbReference>
<dbReference type="InterPro" id="IPR006566">
    <property type="entry name" value="FBD"/>
</dbReference>
<evidence type="ECO:0000313" key="2">
    <source>
        <dbReference type="EMBL" id="KAK4764461.1"/>
    </source>
</evidence>
<dbReference type="AlphaFoldDB" id="A0AAN7QDJ2"/>
<reference evidence="2 3" key="1">
    <citation type="journal article" date="2023" name="Hortic Res">
        <title>Pangenome of water caltrop reveals structural variations and asymmetric subgenome divergence after allopolyploidization.</title>
        <authorList>
            <person name="Zhang X."/>
            <person name="Chen Y."/>
            <person name="Wang L."/>
            <person name="Yuan Y."/>
            <person name="Fang M."/>
            <person name="Shi L."/>
            <person name="Lu R."/>
            <person name="Comes H.P."/>
            <person name="Ma Y."/>
            <person name="Chen Y."/>
            <person name="Huang G."/>
            <person name="Zhou Y."/>
            <person name="Zheng Z."/>
            <person name="Qiu Y."/>
        </authorList>
    </citation>
    <scope>NUCLEOTIDE SEQUENCE [LARGE SCALE GENOMIC DNA]</scope>
    <source>
        <tissue evidence="2">Roots</tissue>
    </source>
</reference>
<name>A0AAN7QDJ2_9MYRT</name>
<feature type="domain" description="FBD" evidence="1">
    <location>
        <begin position="44"/>
        <end position="115"/>
    </location>
</feature>
<gene>
    <name evidence="2" type="ORF">SAY87_013899</name>
</gene>
<organism evidence="2 3">
    <name type="scientific">Trapa incisa</name>
    <dbReference type="NCBI Taxonomy" id="236973"/>
    <lineage>
        <taxon>Eukaryota</taxon>
        <taxon>Viridiplantae</taxon>
        <taxon>Streptophyta</taxon>
        <taxon>Embryophyta</taxon>
        <taxon>Tracheophyta</taxon>
        <taxon>Spermatophyta</taxon>
        <taxon>Magnoliopsida</taxon>
        <taxon>eudicotyledons</taxon>
        <taxon>Gunneridae</taxon>
        <taxon>Pentapetalae</taxon>
        <taxon>rosids</taxon>
        <taxon>malvids</taxon>
        <taxon>Myrtales</taxon>
        <taxon>Lythraceae</taxon>
        <taxon>Trapa</taxon>
    </lineage>
</organism>
<dbReference type="EMBL" id="JAXIOK010000008">
    <property type="protein sequence ID" value="KAK4764461.1"/>
    <property type="molecule type" value="Genomic_DNA"/>
</dbReference>
<dbReference type="SMART" id="SM00579">
    <property type="entry name" value="FBD"/>
    <property type="match status" value="1"/>
</dbReference>
<accession>A0AAN7QDJ2</accession>
<comment type="caution">
    <text evidence="2">The sequence shown here is derived from an EMBL/GenBank/DDBJ whole genome shotgun (WGS) entry which is preliminary data.</text>
</comment>
<keyword evidence="3" id="KW-1185">Reference proteome</keyword>
<sequence length="117" mass="13195">MITNSPNLKELTISGSSLATSDYTATTSAATSDLEFWEKQCPWGCTLGQLKSIRMSELSCLPHEMEFIKFLLRNSPGLETMHVSPSSYVKENVIHMLVELVRFRRASAQAELIFEHE</sequence>
<evidence type="ECO:0000313" key="3">
    <source>
        <dbReference type="Proteomes" id="UP001345219"/>
    </source>
</evidence>
<protein>
    <recommendedName>
        <fullName evidence="1">FBD domain-containing protein</fullName>
    </recommendedName>
</protein>
<proteinExistence type="predicted"/>